<organism evidence="1 2">
    <name type="scientific">Lysobacter cavernae</name>
    <dbReference type="NCBI Taxonomy" id="1685901"/>
    <lineage>
        <taxon>Bacteria</taxon>
        <taxon>Pseudomonadati</taxon>
        <taxon>Pseudomonadota</taxon>
        <taxon>Gammaproteobacteria</taxon>
        <taxon>Lysobacterales</taxon>
        <taxon>Lysobacteraceae</taxon>
        <taxon>Lysobacter</taxon>
    </lineage>
</organism>
<protein>
    <submittedName>
        <fullName evidence="1">Uncharacterized protein</fullName>
    </submittedName>
</protein>
<gene>
    <name evidence="1" type="ORF">ACFOLC_14225</name>
</gene>
<evidence type="ECO:0000313" key="2">
    <source>
        <dbReference type="Proteomes" id="UP001595740"/>
    </source>
</evidence>
<dbReference type="Proteomes" id="UP001595740">
    <property type="component" value="Unassembled WGS sequence"/>
</dbReference>
<dbReference type="EMBL" id="JBHRXK010000008">
    <property type="protein sequence ID" value="MFC3552158.1"/>
    <property type="molecule type" value="Genomic_DNA"/>
</dbReference>
<dbReference type="RefSeq" id="WP_386759921.1">
    <property type="nucleotide sequence ID" value="NZ_JBHRXK010000008.1"/>
</dbReference>
<evidence type="ECO:0000313" key="1">
    <source>
        <dbReference type="EMBL" id="MFC3552158.1"/>
    </source>
</evidence>
<reference evidence="2" key="1">
    <citation type="journal article" date="2019" name="Int. J. Syst. Evol. Microbiol.">
        <title>The Global Catalogue of Microorganisms (GCM) 10K type strain sequencing project: providing services to taxonomists for standard genome sequencing and annotation.</title>
        <authorList>
            <consortium name="The Broad Institute Genomics Platform"/>
            <consortium name="The Broad Institute Genome Sequencing Center for Infectious Disease"/>
            <person name="Wu L."/>
            <person name="Ma J."/>
        </authorList>
    </citation>
    <scope>NUCLEOTIDE SEQUENCE [LARGE SCALE GENOMIC DNA]</scope>
    <source>
        <strain evidence="2">KCTC 42875</strain>
    </source>
</reference>
<comment type="caution">
    <text evidence="1">The sequence shown here is derived from an EMBL/GenBank/DDBJ whole genome shotgun (WGS) entry which is preliminary data.</text>
</comment>
<proteinExistence type="predicted"/>
<sequence>MALQYSFMPVVRRGLARSYATPDAVAGLEARPRVQVGLTLSAALDGQPAGVVENSVGMRLYGPADVIGIDMRLIVRTEPKPNVSNFEPNYLAAIDFDPPDFPWMFTPAAANAQRLRPWLVLVVFDRDHAGVAPPAMRGGPLPRVALDAEQARSELPRLSESWMWAHAQVASDSSDAGVLATAMRQDPNRNISRLVAPRRLRPATRYIACVVPAFAAGRVIGLGQDVVPDQDGRIPLDPAWPDDLAARTDIELPVYYHWEFSTGPLGDFETLARRLTTPAKYPEGSDLNTKLLKLGTAPVLLDADRLLTDGGVKKTVLYEGALVSTALGTPDFPQAAAPDADVATRLSAIVDDPEAQNLAQGPSERVPTIAPPVYGGWHAKKHVVLPAELNAGWLADLNLDPRYRLAAGYGAEVVRLYQEEFMQSCWAQVGDVLRAQMLLNFGKLAVETGKRLMARHITQLPAERVLSVLGPARGRLGIAPQETLQGRVARTSLPDAVIDPALRRLLSAQRPALKAAVRRAQQPPIATQVKQLFASLSLASKNQSLVDPTQFVPDGILGTNVYDGLDLPSSPGAQVELEPLLGWSRTLTADQIKSHRKASARLHRVGTVPRPQPSLAATRKNGLMTETHRLQFTALAQRSDTTLDERALMTAVATADVRGTEGLLMSVKRGAAAVDVAPLMIDGRSGALQFVRGGRRGLAKVPSGALAAVKTTALKRYGTAAVFATLPPNTLPTAAGAEPVRIVSSGAGGFVGTGAAAATADMVTATVLAPIKDRATMTRLSTAFTDFNARFKDTGAKFVATDFPLAATAASTLAKVDPAKTIPARVASMLSVADSRLKLETGGDVDSLFVGRRYADLVDDRLRYLIPATFDRVMAYPQLPLPAYEPLSKKLRDAFLPGAQDIPNDFVLLLKTNPRFVESYMVGLNHEMGRELLWRGYPTDQRGTPFRQFWKRLDGQLDIEPIHRWTYWTPIGGQGAASAEQKEWLVLLIRGELLKRFPNTVIYARRKSPAGEKLGVPEEFAAGTTLQDLIRNPVFFGTLPPDITFVGFPIPPGEREAWCFVIEEQMTEPRFGFDEAGSGRAVPEVAVAKGWKDVRWSDVGVAQGAHFVLADLRKANDQVPDAVELPLTAHSAQTARALLQRPFRGYWVGADLVAKT</sequence>
<name>A0ABV7RTS7_9GAMM</name>
<keyword evidence="2" id="KW-1185">Reference proteome</keyword>
<accession>A0ABV7RTS7</accession>